<dbReference type="Proteomes" id="UP000295124">
    <property type="component" value="Unassembled WGS sequence"/>
</dbReference>
<feature type="transmembrane region" description="Helical" evidence="5">
    <location>
        <begin position="139"/>
        <end position="156"/>
    </location>
</feature>
<evidence type="ECO:0000256" key="3">
    <source>
        <dbReference type="ARBA" id="ARBA00022989"/>
    </source>
</evidence>
<evidence type="ECO:0000256" key="2">
    <source>
        <dbReference type="ARBA" id="ARBA00022692"/>
    </source>
</evidence>
<name>A0A4R4Z6F7_9ACTN</name>
<sequence>MQSAELTFRVLLGVVFAVSLVGKLRGTGDFVEATRRLVPVRFARWDRPLAAAVALVELAVLALLVIQPTVGFLLALGLLAAFTVGLAAALRRGESAPCHCFGSGSTPLGRRHVVRNAVLLTIAGLGLAFPAASPPFAELLPAATIAIAAAAIVIRFDDLVELYQPLGANR</sequence>
<protein>
    <submittedName>
        <fullName evidence="7">Methylamine utilization protein MauE</fullName>
    </submittedName>
</protein>
<feature type="transmembrane region" description="Helical" evidence="5">
    <location>
        <begin position="72"/>
        <end position="92"/>
    </location>
</feature>
<dbReference type="EMBL" id="SMKX01000098">
    <property type="protein sequence ID" value="TDD53748.1"/>
    <property type="molecule type" value="Genomic_DNA"/>
</dbReference>
<feature type="transmembrane region" description="Helical" evidence="5">
    <location>
        <begin position="45"/>
        <end position="66"/>
    </location>
</feature>
<dbReference type="GO" id="GO:0030416">
    <property type="term" value="P:methylamine metabolic process"/>
    <property type="evidence" value="ECO:0007669"/>
    <property type="project" value="InterPro"/>
</dbReference>
<dbReference type="RefSeq" id="WP_132172531.1">
    <property type="nucleotide sequence ID" value="NZ_SMKX01000098.1"/>
</dbReference>
<dbReference type="AlphaFoldDB" id="A0A4R4Z6F7"/>
<comment type="subcellular location">
    <subcellularLocation>
        <location evidence="1">Membrane</location>
        <topology evidence="1">Multi-pass membrane protein</topology>
    </subcellularLocation>
</comment>
<feature type="transmembrane region" description="Helical" evidence="5">
    <location>
        <begin position="113"/>
        <end position="133"/>
    </location>
</feature>
<evidence type="ECO:0000313" key="7">
    <source>
        <dbReference type="EMBL" id="TDD53748.1"/>
    </source>
</evidence>
<feature type="domain" description="Methylamine utilisation protein MauE" evidence="6">
    <location>
        <begin position="4"/>
        <end position="128"/>
    </location>
</feature>
<keyword evidence="3 5" id="KW-1133">Transmembrane helix</keyword>
<keyword evidence="2 5" id="KW-0812">Transmembrane</keyword>
<keyword evidence="4 5" id="KW-0472">Membrane</keyword>
<dbReference type="Pfam" id="PF07291">
    <property type="entry name" value="MauE"/>
    <property type="match status" value="1"/>
</dbReference>
<keyword evidence="8" id="KW-1185">Reference proteome</keyword>
<evidence type="ECO:0000256" key="4">
    <source>
        <dbReference type="ARBA" id="ARBA00023136"/>
    </source>
</evidence>
<feature type="transmembrane region" description="Helical" evidence="5">
    <location>
        <begin position="6"/>
        <end position="24"/>
    </location>
</feature>
<evidence type="ECO:0000259" key="6">
    <source>
        <dbReference type="Pfam" id="PF07291"/>
    </source>
</evidence>
<organism evidence="7 8">
    <name type="scientific">Kribbella antibiotica</name>
    <dbReference type="NCBI Taxonomy" id="190195"/>
    <lineage>
        <taxon>Bacteria</taxon>
        <taxon>Bacillati</taxon>
        <taxon>Actinomycetota</taxon>
        <taxon>Actinomycetes</taxon>
        <taxon>Propionibacteriales</taxon>
        <taxon>Kribbellaceae</taxon>
        <taxon>Kribbella</taxon>
    </lineage>
</organism>
<comment type="caution">
    <text evidence="7">The sequence shown here is derived from an EMBL/GenBank/DDBJ whole genome shotgun (WGS) entry which is preliminary data.</text>
</comment>
<dbReference type="GO" id="GO:0016020">
    <property type="term" value="C:membrane"/>
    <property type="evidence" value="ECO:0007669"/>
    <property type="project" value="UniProtKB-SubCell"/>
</dbReference>
<evidence type="ECO:0000313" key="8">
    <source>
        <dbReference type="Proteomes" id="UP000295124"/>
    </source>
</evidence>
<accession>A0A4R4Z6F7</accession>
<dbReference type="OrthoDB" id="3430313at2"/>
<proteinExistence type="predicted"/>
<reference evidence="7 8" key="1">
    <citation type="submission" date="2019-03" db="EMBL/GenBank/DDBJ databases">
        <title>Draft genome sequences of novel Actinobacteria.</title>
        <authorList>
            <person name="Sahin N."/>
            <person name="Ay H."/>
            <person name="Saygin H."/>
        </authorList>
    </citation>
    <scope>NUCLEOTIDE SEQUENCE [LARGE SCALE GENOMIC DNA]</scope>
    <source>
        <strain evidence="7 8">JCM 13523</strain>
    </source>
</reference>
<evidence type="ECO:0000256" key="5">
    <source>
        <dbReference type="SAM" id="Phobius"/>
    </source>
</evidence>
<gene>
    <name evidence="7" type="ORF">E1263_27695</name>
</gene>
<evidence type="ECO:0000256" key="1">
    <source>
        <dbReference type="ARBA" id="ARBA00004141"/>
    </source>
</evidence>
<dbReference type="InterPro" id="IPR009908">
    <property type="entry name" value="Methylamine_util_MauE"/>
</dbReference>